<dbReference type="Proteomes" id="UP000036756">
    <property type="component" value="Unassembled WGS sequence"/>
</dbReference>
<feature type="transmembrane region" description="Helical" evidence="16">
    <location>
        <begin position="328"/>
        <end position="348"/>
    </location>
</feature>
<name>A0A0J8G0I4_CLOCY</name>
<evidence type="ECO:0000256" key="14">
    <source>
        <dbReference type="PIRSR" id="PIRSR603373-1"/>
    </source>
</evidence>
<feature type="domain" description="FeoB-type G" evidence="17">
    <location>
        <begin position="15"/>
        <end position="171"/>
    </location>
</feature>
<feature type="transmembrane region" description="Helical" evidence="16">
    <location>
        <begin position="402"/>
        <end position="426"/>
    </location>
</feature>
<keyword evidence="10" id="KW-0406">Ion transport</keyword>
<dbReference type="GO" id="GO:0015093">
    <property type="term" value="F:ferrous iron transmembrane transporter activity"/>
    <property type="evidence" value="ECO:0007669"/>
    <property type="project" value="UniProtKB-UniRule"/>
</dbReference>
<protein>
    <recommendedName>
        <fullName evidence="13 16">Ferrous iron transport protein B</fullName>
    </recommendedName>
</protein>
<keyword evidence="8 16" id="KW-1133">Transmembrane helix</keyword>
<feature type="binding site" evidence="15">
    <location>
        <position position="34"/>
    </location>
    <ligand>
        <name>Mg(2+)</name>
        <dbReference type="ChEBI" id="CHEBI:18420"/>
        <label>2</label>
    </ligand>
</feature>
<keyword evidence="7 14" id="KW-0547">Nucleotide-binding</keyword>
<keyword evidence="11 14" id="KW-0342">GTP-binding</keyword>
<dbReference type="PANTHER" id="PTHR43185:SF1">
    <property type="entry name" value="FE(2+) TRANSPORTER FEOB"/>
    <property type="match status" value="1"/>
</dbReference>
<comment type="function">
    <text evidence="1 16">Probable transporter of a GTP-driven Fe(2+) uptake system.</text>
</comment>
<feature type="transmembrane region" description="Helical" evidence="16">
    <location>
        <begin position="368"/>
        <end position="390"/>
    </location>
</feature>
<evidence type="ECO:0000259" key="17">
    <source>
        <dbReference type="PROSITE" id="PS51711"/>
    </source>
</evidence>
<feature type="binding site" evidence="14">
    <location>
        <begin position="22"/>
        <end position="29"/>
    </location>
    <ligand>
        <name>GTP</name>
        <dbReference type="ChEBI" id="CHEBI:37565"/>
        <label>1</label>
    </ligand>
</feature>
<feature type="binding site" evidence="14">
    <location>
        <begin position="151"/>
        <end position="153"/>
    </location>
    <ligand>
        <name>GTP</name>
        <dbReference type="ChEBI" id="CHEBI:37565"/>
        <label>1</label>
    </ligand>
</feature>
<dbReference type="InterPro" id="IPR050860">
    <property type="entry name" value="FeoB_GTPase"/>
</dbReference>
<feature type="binding site" evidence="14">
    <location>
        <begin position="47"/>
        <end position="51"/>
    </location>
    <ligand>
        <name>GTP</name>
        <dbReference type="ChEBI" id="CHEBI:37565"/>
        <label>1</label>
    </ligand>
</feature>
<keyword evidence="15" id="KW-0479">Metal-binding</keyword>
<evidence type="ECO:0000256" key="7">
    <source>
        <dbReference type="ARBA" id="ARBA00022741"/>
    </source>
</evidence>
<dbReference type="EMBL" id="LFVU01000027">
    <property type="protein sequence ID" value="KMT21306.1"/>
    <property type="molecule type" value="Genomic_DNA"/>
</dbReference>
<evidence type="ECO:0000256" key="3">
    <source>
        <dbReference type="ARBA" id="ARBA00022448"/>
    </source>
</evidence>
<evidence type="ECO:0000256" key="13">
    <source>
        <dbReference type="NCBIfam" id="TIGR00437"/>
    </source>
</evidence>
<dbReference type="InterPro" id="IPR011642">
    <property type="entry name" value="Gate_dom"/>
</dbReference>
<keyword evidence="15" id="KW-0460">Magnesium</keyword>
<dbReference type="Pfam" id="PF07664">
    <property type="entry name" value="FeoB_C"/>
    <property type="match status" value="1"/>
</dbReference>
<gene>
    <name evidence="18" type="primary">feoB</name>
    <name evidence="18" type="ORF">CLCY_2c00660</name>
</gene>
<dbReference type="STRING" id="1121307.CLCY_2c00660"/>
<dbReference type="PANTHER" id="PTHR43185">
    <property type="entry name" value="FERROUS IRON TRANSPORT PROTEIN B"/>
    <property type="match status" value="1"/>
</dbReference>
<keyword evidence="6 16" id="KW-0812">Transmembrane</keyword>
<dbReference type="NCBIfam" id="TIGR00437">
    <property type="entry name" value="feoB"/>
    <property type="match status" value="1"/>
</dbReference>
<comment type="subcellular location">
    <subcellularLocation>
        <location evidence="2 16">Cell membrane</location>
        <topology evidence="2 16">Multi-pass membrane protein</topology>
    </subcellularLocation>
</comment>
<dbReference type="RefSeq" id="WP_048570752.1">
    <property type="nucleotide sequence ID" value="NZ_LFVU01000027.1"/>
</dbReference>
<evidence type="ECO:0000256" key="6">
    <source>
        <dbReference type="ARBA" id="ARBA00022692"/>
    </source>
</evidence>
<reference evidence="18 19" key="1">
    <citation type="submission" date="2015-06" db="EMBL/GenBank/DDBJ databases">
        <title>Draft genome sequence of the purine-degrading Clostridium cylindrosporum HC-1 (DSM 605).</title>
        <authorList>
            <person name="Poehlein A."/>
            <person name="Schiel-Bengelsdorf B."/>
            <person name="Bengelsdorf F."/>
            <person name="Daniel R."/>
            <person name="Duerre P."/>
        </authorList>
    </citation>
    <scope>NUCLEOTIDE SEQUENCE [LARGE SCALE GENOMIC DNA]</scope>
    <source>
        <strain evidence="18 19">DSM 605</strain>
    </source>
</reference>
<evidence type="ECO:0000256" key="10">
    <source>
        <dbReference type="ARBA" id="ARBA00023065"/>
    </source>
</evidence>
<dbReference type="InterPro" id="IPR030389">
    <property type="entry name" value="G_FEOB_dom"/>
</dbReference>
<feature type="transmembrane region" description="Helical" evidence="16">
    <location>
        <begin position="250"/>
        <end position="277"/>
    </location>
</feature>
<keyword evidence="4" id="KW-1003">Cell membrane</keyword>
<evidence type="ECO:0000256" key="12">
    <source>
        <dbReference type="ARBA" id="ARBA00023136"/>
    </source>
</evidence>
<dbReference type="InterPro" id="IPR027417">
    <property type="entry name" value="P-loop_NTPase"/>
</dbReference>
<dbReference type="Pfam" id="PF02421">
    <property type="entry name" value="FeoB_N"/>
    <property type="match status" value="1"/>
</dbReference>
<keyword evidence="19" id="KW-1185">Reference proteome</keyword>
<dbReference type="InterPro" id="IPR011640">
    <property type="entry name" value="Fe2_transport_prot_B_C"/>
</dbReference>
<dbReference type="GO" id="GO:0005886">
    <property type="term" value="C:plasma membrane"/>
    <property type="evidence" value="ECO:0007669"/>
    <property type="project" value="UniProtKB-SubCell"/>
</dbReference>
<proteinExistence type="inferred from homology"/>
<feature type="binding site" evidence="14">
    <location>
        <begin position="122"/>
        <end position="125"/>
    </location>
    <ligand>
        <name>GTP</name>
        <dbReference type="ChEBI" id="CHEBI:37565"/>
        <label>1</label>
    </ligand>
</feature>
<dbReference type="OrthoDB" id="9809127at2"/>
<dbReference type="SUPFAM" id="SSF52540">
    <property type="entry name" value="P-loop containing nucleoside triphosphate hydrolases"/>
    <property type="match status" value="1"/>
</dbReference>
<dbReference type="Pfam" id="PF07670">
    <property type="entry name" value="Gate"/>
    <property type="match status" value="2"/>
</dbReference>
<evidence type="ECO:0000256" key="1">
    <source>
        <dbReference type="ARBA" id="ARBA00003926"/>
    </source>
</evidence>
<evidence type="ECO:0000256" key="11">
    <source>
        <dbReference type="ARBA" id="ARBA00023134"/>
    </source>
</evidence>
<evidence type="ECO:0000313" key="18">
    <source>
        <dbReference type="EMBL" id="KMT21306.1"/>
    </source>
</evidence>
<sequence length="613" mass="66592">MSCCQELKIDIPKGAKTIVLAGNPNVGKSVFFNALTGIYVDVSNFSGTTVDISHGKFKNDVVIDTPGVYGVSSFNDEERVAKDVILTGDIILNVVDALHIERDLFLTKQIIDSGKKVIVALNMMDDVERNGIKLDIDKLSNLLGVPVIPTVATKGKGLAEVKEKIYSAKVGNINSHIEDIIREYKNIVEIESEALMIGEEDEATLEKYKIESPNKREEIYSSRRQEVDSIVKSIIITDASGKSIREKIGYYMLSPLTGIPILLAILYVMFKVIGTFVAGDLVDFLLSNFFQPIFEPFVRGIVSSVVGDSGFIYKLLAGEFGVITLTVSYVFGLLLPLVVAFYLFMAIMEDSGYLPRLAALTDRVLSFFGLNGRAVIPMILGFGCVTMATITTRLLGTRREKVIATALLGLTIPCSAQIGVIAGLISPLGAKYMTIYLLTILVVFVAAGTILNKVLPGNSSDLFIDLSPIRVPKVSNVLLKTWTKTKMFVMEATPLFALGAVIITVLNEAHILVWIQNAVAPITENFLGLPKEAATAFVMGIIRRDFGAAGLTALTLTPVQTIVSLVTITLFVPCIAAIMIIFKERSKTEAISIWLGSFILAFIIGGALAQILM</sequence>
<keyword evidence="5 16" id="KW-0410">Iron transport</keyword>
<feature type="transmembrane region" description="Helical" evidence="16">
    <location>
        <begin position="594"/>
        <end position="612"/>
    </location>
</feature>
<evidence type="ECO:0000256" key="9">
    <source>
        <dbReference type="ARBA" id="ARBA00023004"/>
    </source>
</evidence>
<dbReference type="GO" id="GO:0005525">
    <property type="term" value="F:GTP binding"/>
    <property type="evidence" value="ECO:0007669"/>
    <property type="project" value="UniProtKB-KW"/>
</dbReference>
<feature type="transmembrane region" description="Helical" evidence="16">
    <location>
        <begin position="297"/>
        <end position="316"/>
    </location>
</feature>
<dbReference type="AlphaFoldDB" id="A0A0J8G0I4"/>
<keyword evidence="9 16" id="KW-0408">Iron</keyword>
<dbReference type="InterPro" id="IPR003373">
    <property type="entry name" value="Fe2_transport_prot-B"/>
</dbReference>
<feature type="transmembrane region" description="Helical" evidence="16">
    <location>
        <begin position="432"/>
        <end position="451"/>
    </location>
</feature>
<evidence type="ECO:0000256" key="15">
    <source>
        <dbReference type="PIRSR" id="PIRSR603373-2"/>
    </source>
</evidence>
<dbReference type="Gene3D" id="3.40.50.300">
    <property type="entry name" value="P-loop containing nucleotide triphosphate hydrolases"/>
    <property type="match status" value="1"/>
</dbReference>
<organism evidence="18 19">
    <name type="scientific">Clostridium cylindrosporum DSM 605</name>
    <dbReference type="NCBI Taxonomy" id="1121307"/>
    <lineage>
        <taxon>Bacteria</taxon>
        <taxon>Bacillati</taxon>
        <taxon>Bacillota</taxon>
        <taxon>Clostridia</taxon>
        <taxon>Eubacteriales</taxon>
        <taxon>Clostridiaceae</taxon>
        <taxon>Clostridium</taxon>
    </lineage>
</organism>
<comment type="similarity">
    <text evidence="16">Belongs to the TRAFAC class TrmE-Era-EngA-EngB-Septin-like GTPase superfamily. FeoB GTPase (TC 9.A.8) family.</text>
</comment>
<evidence type="ECO:0000256" key="16">
    <source>
        <dbReference type="RuleBase" id="RU362098"/>
    </source>
</evidence>
<keyword evidence="12 16" id="KW-0472">Membrane</keyword>
<feature type="transmembrane region" description="Helical" evidence="16">
    <location>
        <begin position="562"/>
        <end position="582"/>
    </location>
</feature>
<accession>A0A0J8G0I4</accession>
<dbReference type="CDD" id="cd01879">
    <property type="entry name" value="FeoB"/>
    <property type="match status" value="1"/>
</dbReference>
<dbReference type="GO" id="GO:0046872">
    <property type="term" value="F:metal ion binding"/>
    <property type="evidence" value="ECO:0007669"/>
    <property type="project" value="UniProtKB-KW"/>
</dbReference>
<evidence type="ECO:0000313" key="19">
    <source>
        <dbReference type="Proteomes" id="UP000036756"/>
    </source>
</evidence>
<feature type="transmembrane region" description="Helical" evidence="16">
    <location>
        <begin position="495"/>
        <end position="515"/>
    </location>
</feature>
<evidence type="ECO:0000256" key="2">
    <source>
        <dbReference type="ARBA" id="ARBA00004651"/>
    </source>
</evidence>
<feature type="binding site" evidence="15">
    <location>
        <position position="33"/>
    </location>
    <ligand>
        <name>Mg(2+)</name>
        <dbReference type="ChEBI" id="CHEBI:18420"/>
        <label>2</label>
    </ligand>
</feature>
<evidence type="ECO:0000256" key="8">
    <source>
        <dbReference type="ARBA" id="ARBA00022989"/>
    </source>
</evidence>
<comment type="caution">
    <text evidence="18">The sequence shown here is derived from an EMBL/GenBank/DDBJ whole genome shotgun (WGS) entry which is preliminary data.</text>
</comment>
<feature type="binding site" evidence="15">
    <location>
        <position position="37"/>
    </location>
    <ligand>
        <name>Mg(2+)</name>
        <dbReference type="ChEBI" id="CHEBI:18420"/>
        <label>2</label>
    </ligand>
</feature>
<evidence type="ECO:0000256" key="4">
    <source>
        <dbReference type="ARBA" id="ARBA00022475"/>
    </source>
</evidence>
<evidence type="ECO:0000256" key="5">
    <source>
        <dbReference type="ARBA" id="ARBA00022496"/>
    </source>
</evidence>
<feature type="binding site" evidence="15">
    <location>
        <position position="36"/>
    </location>
    <ligand>
        <name>Mg(2+)</name>
        <dbReference type="ChEBI" id="CHEBI:18420"/>
        <label>2</label>
    </ligand>
</feature>
<feature type="binding site" evidence="14">
    <location>
        <begin position="64"/>
        <end position="67"/>
    </location>
    <ligand>
        <name>GTP</name>
        <dbReference type="ChEBI" id="CHEBI:37565"/>
        <label>1</label>
    </ligand>
</feature>
<dbReference type="PROSITE" id="PS51711">
    <property type="entry name" value="G_FEOB"/>
    <property type="match status" value="1"/>
</dbReference>
<dbReference type="PATRIC" id="fig|1121307.3.peg.922"/>
<keyword evidence="3 16" id="KW-0813">Transport</keyword>